<dbReference type="InterPro" id="IPR011051">
    <property type="entry name" value="RmlC_Cupin_sf"/>
</dbReference>
<keyword evidence="4" id="KW-1185">Reference proteome</keyword>
<dbReference type="CDD" id="cd02224">
    <property type="entry name" value="cupin_SPO2919-like"/>
    <property type="match status" value="1"/>
</dbReference>
<evidence type="ECO:0000256" key="1">
    <source>
        <dbReference type="ARBA" id="ARBA00022723"/>
    </source>
</evidence>
<dbReference type="Gene3D" id="2.60.120.10">
    <property type="entry name" value="Jelly Rolls"/>
    <property type="match status" value="1"/>
</dbReference>
<protein>
    <submittedName>
        <fullName evidence="3">Cupin domain-containing protein</fullName>
    </submittedName>
</protein>
<name>A0ABX6T6P0_9SPHN</name>
<evidence type="ECO:0000313" key="3">
    <source>
        <dbReference type="EMBL" id="QNP44670.1"/>
    </source>
</evidence>
<dbReference type="InterPro" id="IPR051610">
    <property type="entry name" value="GPI/OXD"/>
</dbReference>
<proteinExistence type="predicted"/>
<dbReference type="SUPFAM" id="SSF51182">
    <property type="entry name" value="RmlC-like cupins"/>
    <property type="match status" value="1"/>
</dbReference>
<accession>A0ABX6T6P0</accession>
<dbReference type="RefSeq" id="WP_187707628.1">
    <property type="nucleotide sequence ID" value="NZ_CP060782.1"/>
</dbReference>
<gene>
    <name evidence="3" type="ORF">H9L14_07535</name>
</gene>
<dbReference type="InterPro" id="IPR014710">
    <property type="entry name" value="RmlC-like_jellyroll"/>
</dbReference>
<dbReference type="Proteomes" id="UP000516105">
    <property type="component" value="Chromosome"/>
</dbReference>
<dbReference type="PANTHER" id="PTHR35848:SF9">
    <property type="entry name" value="SLL1358 PROTEIN"/>
    <property type="match status" value="1"/>
</dbReference>
<keyword evidence="1" id="KW-0479">Metal-binding</keyword>
<reference evidence="3 4" key="1">
    <citation type="submission" date="2020-08" db="EMBL/GenBank/DDBJ databases">
        <title>Genome sequence of Sphingomonas sediminicola KACC 15039T.</title>
        <authorList>
            <person name="Hyun D.-W."/>
            <person name="Bae J.-W."/>
        </authorList>
    </citation>
    <scope>NUCLEOTIDE SEQUENCE [LARGE SCALE GENOMIC DNA]</scope>
    <source>
        <strain evidence="3 4">KACC 15039</strain>
    </source>
</reference>
<dbReference type="EMBL" id="CP060782">
    <property type="protein sequence ID" value="QNP44670.1"/>
    <property type="molecule type" value="Genomic_DNA"/>
</dbReference>
<feature type="domain" description="Cupin type-2" evidence="2">
    <location>
        <begin position="46"/>
        <end position="116"/>
    </location>
</feature>
<evidence type="ECO:0000259" key="2">
    <source>
        <dbReference type="Pfam" id="PF07883"/>
    </source>
</evidence>
<dbReference type="PANTHER" id="PTHR35848">
    <property type="entry name" value="OXALATE-BINDING PROTEIN"/>
    <property type="match status" value="1"/>
</dbReference>
<dbReference type="InterPro" id="IPR013096">
    <property type="entry name" value="Cupin_2"/>
</dbReference>
<evidence type="ECO:0000313" key="4">
    <source>
        <dbReference type="Proteomes" id="UP000516105"/>
    </source>
</evidence>
<sequence>MPKVDLESIEQINRTGYPPPHNEAVAGRWYRRLAPATGLTDFGVSHVTLKPGAWSSQRHWHDGEDEFVVMLSGEAVLVEDEGRTLLHAGDLAAWPKGTGNGHHLINESAEDCTFLAFGGGTNTGGGYSDIDLRFTPEGTYVHKDGSPY</sequence>
<organism evidence="3 4">
    <name type="scientific">Sphingomonas sediminicola</name>
    <dbReference type="NCBI Taxonomy" id="386874"/>
    <lineage>
        <taxon>Bacteria</taxon>
        <taxon>Pseudomonadati</taxon>
        <taxon>Pseudomonadota</taxon>
        <taxon>Alphaproteobacteria</taxon>
        <taxon>Sphingomonadales</taxon>
        <taxon>Sphingomonadaceae</taxon>
        <taxon>Sphingomonas</taxon>
    </lineage>
</organism>
<dbReference type="Pfam" id="PF07883">
    <property type="entry name" value="Cupin_2"/>
    <property type="match status" value="1"/>
</dbReference>